<dbReference type="AlphaFoldDB" id="A0A6L9VXU0"/>
<reference evidence="1 2" key="1">
    <citation type="submission" date="2019-12" db="EMBL/GenBank/DDBJ databases">
        <title>the WGS of Blastococcus saxobsidens 67B17.</title>
        <authorList>
            <person name="Jiang Z."/>
        </authorList>
    </citation>
    <scope>NUCLEOTIDE SEQUENCE [LARGE SCALE GENOMIC DNA]</scope>
    <source>
        <strain evidence="1 2">67B17</strain>
    </source>
</reference>
<dbReference type="RefSeq" id="WP_163201599.1">
    <property type="nucleotide sequence ID" value="NZ_JAAGWG010000001.1"/>
</dbReference>
<dbReference type="EMBL" id="JAAGWG010000001">
    <property type="protein sequence ID" value="NEK84279.1"/>
    <property type="molecule type" value="Genomic_DNA"/>
</dbReference>
<evidence type="ECO:0000313" key="2">
    <source>
        <dbReference type="Proteomes" id="UP000479241"/>
    </source>
</evidence>
<protein>
    <submittedName>
        <fullName evidence="1">Uncharacterized protein</fullName>
    </submittedName>
</protein>
<dbReference type="Proteomes" id="UP000479241">
    <property type="component" value="Unassembled WGS sequence"/>
</dbReference>
<gene>
    <name evidence="1" type="ORF">GCU60_00615</name>
</gene>
<proteinExistence type="predicted"/>
<comment type="caution">
    <text evidence="1">The sequence shown here is derived from an EMBL/GenBank/DDBJ whole genome shotgun (WGS) entry which is preliminary data.</text>
</comment>
<evidence type="ECO:0000313" key="1">
    <source>
        <dbReference type="EMBL" id="NEK84279.1"/>
    </source>
</evidence>
<organism evidence="1 2">
    <name type="scientific">Blastococcus saxobsidens</name>
    <dbReference type="NCBI Taxonomy" id="138336"/>
    <lineage>
        <taxon>Bacteria</taxon>
        <taxon>Bacillati</taxon>
        <taxon>Actinomycetota</taxon>
        <taxon>Actinomycetes</taxon>
        <taxon>Geodermatophilales</taxon>
        <taxon>Geodermatophilaceae</taxon>
        <taxon>Blastococcus</taxon>
    </lineage>
</organism>
<accession>A0A6L9VXU0</accession>
<name>A0A6L9VXU0_9ACTN</name>
<sequence>MHTPSGVAPATTADRQQRLRSTAVRHVHWFRYSGADPFSGSSMYSCRCGVVRPSI</sequence>